<dbReference type="SUPFAM" id="SSF89733">
    <property type="entry name" value="L-sulfolactate dehydrogenase-like"/>
    <property type="match status" value="1"/>
</dbReference>
<dbReference type="Gene3D" id="3.30.1370.60">
    <property type="entry name" value="Hypothetical oxidoreductase yiak, domain 2"/>
    <property type="match status" value="1"/>
</dbReference>
<dbReference type="InterPro" id="IPR003767">
    <property type="entry name" value="Malate/L-lactate_DH-like"/>
</dbReference>
<sequence>MQMTLEEAEAFVRGVFEANGVLAETARSVAHALVHAEAAGQYGHGLRRIPAYIGQARNGKVDGRARPMATRPRPAVLTIDAALGYAYPAFDLAVAELPAIAREQGIALGLVHRSHHAGVMALTVERFAEQGLAALMFANAPASMAAWGGRKRLFGTNPIAFAAPVAGDDPLVIDLALSTVAAGKIMAARQKGESIPEGWAFDAEGRPTTDPNEALKGVMAPSGGAKGAALALMVEVLAAGLTGSNFSHEASSFMEEKGAPPSVGQMLIVIDPAAGAASAAGRIAALAQEMMSEEDIRLPGRRGQNARRAAIERGLEIDDDLIATIRSLDQARSAVAGD</sequence>
<dbReference type="Proteomes" id="UP001589692">
    <property type="component" value="Unassembled WGS sequence"/>
</dbReference>
<evidence type="ECO:0000313" key="4">
    <source>
        <dbReference type="Proteomes" id="UP001589692"/>
    </source>
</evidence>
<proteinExistence type="inferred from homology"/>
<comment type="similarity">
    <text evidence="1">Belongs to the LDH2/MDH2 oxidoreductase family.</text>
</comment>
<evidence type="ECO:0000256" key="1">
    <source>
        <dbReference type="ARBA" id="ARBA00006056"/>
    </source>
</evidence>
<keyword evidence="2" id="KW-0560">Oxidoreductase</keyword>
<evidence type="ECO:0000256" key="2">
    <source>
        <dbReference type="ARBA" id="ARBA00023002"/>
    </source>
</evidence>
<accession>A0ABV6ATB4</accession>
<evidence type="ECO:0000313" key="3">
    <source>
        <dbReference type="EMBL" id="MFB9953077.1"/>
    </source>
</evidence>
<reference evidence="3 4" key="1">
    <citation type="submission" date="2024-09" db="EMBL/GenBank/DDBJ databases">
        <authorList>
            <person name="Sun Q."/>
            <person name="Mori K."/>
        </authorList>
    </citation>
    <scope>NUCLEOTIDE SEQUENCE [LARGE SCALE GENOMIC DNA]</scope>
    <source>
        <strain evidence="3 4">TBRC 4938</strain>
    </source>
</reference>
<protein>
    <submittedName>
        <fullName evidence="3">Ldh family oxidoreductase</fullName>
    </submittedName>
</protein>
<comment type="caution">
    <text evidence="3">The sequence shown here is derived from an EMBL/GenBank/DDBJ whole genome shotgun (WGS) entry which is preliminary data.</text>
</comment>
<dbReference type="Pfam" id="PF02615">
    <property type="entry name" value="Ldh_2"/>
    <property type="match status" value="1"/>
</dbReference>
<gene>
    <name evidence="3" type="ORF">ACFFP0_29935</name>
</gene>
<dbReference type="RefSeq" id="WP_377265878.1">
    <property type="nucleotide sequence ID" value="NZ_JBHMAA010000050.1"/>
</dbReference>
<dbReference type="PANTHER" id="PTHR11091:SF0">
    <property type="entry name" value="MALATE DEHYDROGENASE"/>
    <property type="match status" value="1"/>
</dbReference>
<name>A0ABV6ATB4_9HYPH</name>
<dbReference type="InterPro" id="IPR036111">
    <property type="entry name" value="Mal/L-sulfo/L-lacto_DH-like_sf"/>
</dbReference>
<organism evidence="3 4">
    <name type="scientific">Rhizobium puerariae</name>
    <dbReference type="NCBI Taxonomy" id="1585791"/>
    <lineage>
        <taxon>Bacteria</taxon>
        <taxon>Pseudomonadati</taxon>
        <taxon>Pseudomonadota</taxon>
        <taxon>Alphaproteobacteria</taxon>
        <taxon>Hyphomicrobiales</taxon>
        <taxon>Rhizobiaceae</taxon>
        <taxon>Rhizobium/Agrobacterium group</taxon>
        <taxon>Rhizobium</taxon>
    </lineage>
</organism>
<dbReference type="PANTHER" id="PTHR11091">
    <property type="entry name" value="OXIDOREDUCTASE-RELATED"/>
    <property type="match status" value="1"/>
</dbReference>
<keyword evidence="4" id="KW-1185">Reference proteome</keyword>
<dbReference type="InterPro" id="IPR043143">
    <property type="entry name" value="Mal/L-sulf/L-lact_DH-like_NADP"/>
</dbReference>
<dbReference type="EMBL" id="JBHMAA010000050">
    <property type="protein sequence ID" value="MFB9953077.1"/>
    <property type="molecule type" value="Genomic_DNA"/>
</dbReference>
<dbReference type="InterPro" id="IPR043144">
    <property type="entry name" value="Mal/L-sulf/L-lact_DH-like_ah"/>
</dbReference>
<dbReference type="Gene3D" id="1.10.1530.10">
    <property type="match status" value="1"/>
</dbReference>